<evidence type="ECO:0000313" key="1">
    <source>
        <dbReference type="EMBL" id="GAG07175.1"/>
    </source>
</evidence>
<dbReference type="AlphaFoldDB" id="X0UNC5"/>
<organism evidence="1">
    <name type="scientific">marine sediment metagenome</name>
    <dbReference type="NCBI Taxonomy" id="412755"/>
    <lineage>
        <taxon>unclassified sequences</taxon>
        <taxon>metagenomes</taxon>
        <taxon>ecological metagenomes</taxon>
    </lineage>
</organism>
<dbReference type="EMBL" id="BARS01028331">
    <property type="protein sequence ID" value="GAG07175.1"/>
    <property type="molecule type" value="Genomic_DNA"/>
</dbReference>
<accession>X0UNC5</accession>
<sequence length="199" mass="22002">AISNNKPIAQKSDGSFVCGSSDCDVWDEENQVFNIDETEKRIAVKEAHKAAIKARRKSIYFGTMRCQCSGAPLDVLCNDENRMIIKNGANDMRAFPIEIGAHFPNGLVVVTGDGDEDFMTIPSGSVVNIEESTAMTSQMAFDVYHNILINNILLDFNDSEMPLDEFESKNYVTDVYCYNDVFDASTSDGQVFAQPVEVA</sequence>
<gene>
    <name evidence="1" type="ORF">S01H1_44413</name>
</gene>
<proteinExistence type="predicted"/>
<name>X0UNC5_9ZZZZ</name>
<feature type="non-terminal residue" evidence="1">
    <location>
        <position position="1"/>
    </location>
</feature>
<comment type="caution">
    <text evidence="1">The sequence shown here is derived from an EMBL/GenBank/DDBJ whole genome shotgun (WGS) entry which is preliminary data.</text>
</comment>
<reference evidence="1" key="1">
    <citation type="journal article" date="2014" name="Front. Microbiol.">
        <title>High frequency of phylogenetically diverse reductive dehalogenase-homologous genes in deep subseafloor sedimentary metagenomes.</title>
        <authorList>
            <person name="Kawai M."/>
            <person name="Futagami T."/>
            <person name="Toyoda A."/>
            <person name="Takaki Y."/>
            <person name="Nishi S."/>
            <person name="Hori S."/>
            <person name="Arai W."/>
            <person name="Tsubouchi T."/>
            <person name="Morono Y."/>
            <person name="Uchiyama I."/>
            <person name="Ito T."/>
            <person name="Fujiyama A."/>
            <person name="Inagaki F."/>
            <person name="Takami H."/>
        </authorList>
    </citation>
    <scope>NUCLEOTIDE SEQUENCE</scope>
    <source>
        <strain evidence="1">Expedition CK06-06</strain>
    </source>
</reference>
<protein>
    <submittedName>
        <fullName evidence="1">Uncharacterized protein</fullName>
    </submittedName>
</protein>